<gene>
    <name evidence="2" type="ORF">B6U37_07820</name>
</gene>
<evidence type="ECO:0000313" key="2">
    <source>
        <dbReference type="EMBL" id="OQR24892.1"/>
    </source>
</evidence>
<proteinExistence type="predicted"/>
<organism evidence="2 3">
    <name type="scientific">Ligilactobacillus salivarius</name>
    <dbReference type="NCBI Taxonomy" id="1624"/>
    <lineage>
        <taxon>Bacteria</taxon>
        <taxon>Bacillati</taxon>
        <taxon>Bacillota</taxon>
        <taxon>Bacilli</taxon>
        <taxon>Lactobacillales</taxon>
        <taxon>Lactobacillaceae</taxon>
        <taxon>Ligilactobacillus</taxon>
    </lineage>
</organism>
<feature type="compositionally biased region" description="Polar residues" evidence="1">
    <location>
        <begin position="246"/>
        <end position="274"/>
    </location>
</feature>
<dbReference type="Gene3D" id="1.25.40.10">
    <property type="entry name" value="Tetratricopeptide repeat domain"/>
    <property type="match status" value="1"/>
</dbReference>
<evidence type="ECO:0008006" key="4">
    <source>
        <dbReference type="Google" id="ProtNLM"/>
    </source>
</evidence>
<feature type="compositionally biased region" description="Low complexity" evidence="1">
    <location>
        <begin position="215"/>
        <end position="228"/>
    </location>
</feature>
<feature type="region of interest" description="Disordered" evidence="1">
    <location>
        <begin position="199"/>
        <end position="274"/>
    </location>
</feature>
<dbReference type="InterPro" id="IPR011990">
    <property type="entry name" value="TPR-like_helical_dom_sf"/>
</dbReference>
<sequence length="274" mass="31645">MMKRWMFWLITAIVVALVFVGFGYTKKRETQKQFDNLMSQAITNAQAAEYKKAELNLQDALRKKPDDVVAKQRLEQVKLYQEGLAELKQDDYEQAQLTFRSTAKVSPSLSILTQRAKKKDKFLESVLKQREKYDDLYNEAVRLTEMGAYSQSNENLVQILDGKNIDEKYYSQVRKDARELQERNNSILEQIRIQNQQAAIRRQREQQRQEEARKAQQAAASSSSSAENQNDEPKKSDNKNDDRNSGQDNVKNSSESKPETNNSAAEPQPNNENK</sequence>
<accession>A0A1V9TYN1</accession>
<protein>
    <recommendedName>
        <fullName evidence="4">Tetratricopeptide repeat protein</fullName>
    </recommendedName>
</protein>
<feature type="compositionally biased region" description="Basic and acidic residues" evidence="1">
    <location>
        <begin position="202"/>
        <end position="214"/>
    </location>
</feature>
<feature type="compositionally biased region" description="Basic and acidic residues" evidence="1">
    <location>
        <begin position="231"/>
        <end position="245"/>
    </location>
</feature>
<dbReference type="Proteomes" id="UP000192353">
    <property type="component" value="Unassembled WGS sequence"/>
</dbReference>
<dbReference type="SUPFAM" id="SSF48452">
    <property type="entry name" value="TPR-like"/>
    <property type="match status" value="1"/>
</dbReference>
<name>A0A1V9TYN1_9LACO</name>
<reference evidence="2 3" key="1">
    <citation type="submission" date="2017-03" db="EMBL/GenBank/DDBJ databases">
        <title>Phylogenomics and comparative genomics of Lactobacillus salivarius, a mammalian gut commensal.</title>
        <authorList>
            <person name="Harris H.M."/>
        </authorList>
    </citation>
    <scope>NUCLEOTIDE SEQUENCE [LARGE SCALE GENOMIC DNA]</scope>
    <source>
        <strain evidence="2 3">AH4231</strain>
    </source>
</reference>
<comment type="caution">
    <text evidence="2">The sequence shown here is derived from an EMBL/GenBank/DDBJ whole genome shotgun (WGS) entry which is preliminary data.</text>
</comment>
<dbReference type="EMBL" id="NBEY01000055">
    <property type="protein sequence ID" value="OQR24892.1"/>
    <property type="molecule type" value="Genomic_DNA"/>
</dbReference>
<dbReference type="AlphaFoldDB" id="A0A1V9TYN1"/>
<evidence type="ECO:0000256" key="1">
    <source>
        <dbReference type="SAM" id="MobiDB-lite"/>
    </source>
</evidence>
<evidence type="ECO:0000313" key="3">
    <source>
        <dbReference type="Proteomes" id="UP000192353"/>
    </source>
</evidence>